<proteinExistence type="predicted"/>
<name>A0A8C5KZK8_JACJA</name>
<reference evidence="2" key="1">
    <citation type="submission" date="2025-08" db="UniProtKB">
        <authorList>
            <consortium name="Ensembl"/>
        </authorList>
    </citation>
    <scope>IDENTIFICATION</scope>
</reference>
<accession>A0A8C5KZK8</accession>
<evidence type="ECO:0000313" key="3">
    <source>
        <dbReference type="Proteomes" id="UP000694385"/>
    </source>
</evidence>
<sequence>MCLHVKDDEPAQVSPEGPRRHYPSDVTAKQSAQQRIQHMQNIRKEKKKLSKMFARPAPVPEPGLLWTS</sequence>
<evidence type="ECO:0000256" key="1">
    <source>
        <dbReference type="SAM" id="MobiDB-lite"/>
    </source>
</evidence>
<feature type="region of interest" description="Disordered" evidence="1">
    <location>
        <begin position="1"/>
        <end position="33"/>
    </location>
</feature>
<organism evidence="2 3">
    <name type="scientific">Jaculus jaculus</name>
    <name type="common">Lesser Egyptian jerboa</name>
    <dbReference type="NCBI Taxonomy" id="51337"/>
    <lineage>
        <taxon>Eukaryota</taxon>
        <taxon>Metazoa</taxon>
        <taxon>Chordata</taxon>
        <taxon>Craniata</taxon>
        <taxon>Vertebrata</taxon>
        <taxon>Euteleostomi</taxon>
        <taxon>Mammalia</taxon>
        <taxon>Eutheria</taxon>
        <taxon>Euarchontoglires</taxon>
        <taxon>Glires</taxon>
        <taxon>Rodentia</taxon>
        <taxon>Myomorpha</taxon>
        <taxon>Dipodoidea</taxon>
        <taxon>Dipodidae</taxon>
        <taxon>Dipodinae</taxon>
        <taxon>Jaculus</taxon>
    </lineage>
</organism>
<gene>
    <name evidence="2" type="primary">Ccdc179</name>
</gene>
<feature type="region of interest" description="Disordered" evidence="1">
    <location>
        <begin position="48"/>
        <end position="68"/>
    </location>
</feature>
<evidence type="ECO:0000313" key="2">
    <source>
        <dbReference type="Ensembl" id="ENSJJAP00000016443.1"/>
    </source>
</evidence>
<dbReference type="Ensembl" id="ENSJJAT00000022955.1">
    <property type="protein sequence ID" value="ENSJJAP00000016443.1"/>
    <property type="gene ID" value="ENSJJAG00000018291.1"/>
</dbReference>
<dbReference type="GeneTree" id="ENSGT00660000097475"/>
<reference evidence="2" key="2">
    <citation type="submission" date="2025-09" db="UniProtKB">
        <authorList>
            <consortium name="Ensembl"/>
        </authorList>
    </citation>
    <scope>IDENTIFICATION</scope>
</reference>
<protein>
    <submittedName>
        <fullName evidence="2">Coiled-coil domain containing 179</fullName>
    </submittedName>
</protein>
<keyword evidence="3" id="KW-1185">Reference proteome</keyword>
<dbReference type="AlphaFoldDB" id="A0A8C5KZK8"/>
<dbReference type="OMA" id="EKRINYM"/>
<dbReference type="Proteomes" id="UP000694385">
    <property type="component" value="Unassembled WGS sequence"/>
</dbReference>